<evidence type="ECO:0000313" key="3">
    <source>
        <dbReference type="EMBL" id="SFD71727.1"/>
    </source>
</evidence>
<proteinExistence type="predicted"/>
<dbReference type="RefSeq" id="WP_093922409.1">
    <property type="nucleotide sequence ID" value="NZ_FOMW01000002.1"/>
</dbReference>
<accession>A0A1I1ULU6</accession>
<dbReference type="Proteomes" id="UP000198977">
    <property type="component" value="Unassembled WGS sequence"/>
</dbReference>
<dbReference type="InterPro" id="IPR024572">
    <property type="entry name" value="RcnB"/>
</dbReference>
<keyword evidence="2" id="KW-0732">Signal</keyword>
<feature type="compositionally biased region" description="Basic residues" evidence="1">
    <location>
        <begin position="53"/>
        <end position="73"/>
    </location>
</feature>
<dbReference type="Pfam" id="PF11776">
    <property type="entry name" value="RcnB"/>
    <property type="match status" value="1"/>
</dbReference>
<organism evidence="3 4">
    <name type="scientific">Sulfitobacter brevis</name>
    <dbReference type="NCBI Taxonomy" id="74348"/>
    <lineage>
        <taxon>Bacteria</taxon>
        <taxon>Pseudomonadati</taxon>
        <taxon>Pseudomonadota</taxon>
        <taxon>Alphaproteobacteria</taxon>
        <taxon>Rhodobacterales</taxon>
        <taxon>Roseobacteraceae</taxon>
        <taxon>Sulfitobacter</taxon>
    </lineage>
</organism>
<protein>
    <submittedName>
        <fullName evidence="3">Regulator RcnB of Ni and Co efflux</fullName>
    </submittedName>
</protein>
<evidence type="ECO:0000313" key="4">
    <source>
        <dbReference type="Proteomes" id="UP000198977"/>
    </source>
</evidence>
<dbReference type="OrthoDB" id="7728371at2"/>
<feature type="chain" id="PRO_5011664051" evidence="2">
    <location>
        <begin position="24"/>
        <end position="125"/>
    </location>
</feature>
<keyword evidence="4" id="KW-1185">Reference proteome</keyword>
<sequence>MRKFINSSLIAIAIFAATSPAQADTRRTSAREAQSERSDHNRREPVQYVQSSRHSHAAKSVKAKSHGRQHKYAVGHRFDRKKVVVVQDWHRRGLPSPRRNEVYLISGNDIYLATAASLIAKALIN</sequence>
<dbReference type="EMBL" id="FOMW01000002">
    <property type="protein sequence ID" value="SFD71727.1"/>
    <property type="molecule type" value="Genomic_DNA"/>
</dbReference>
<gene>
    <name evidence="3" type="ORF">SAMN04488523_102168</name>
</gene>
<name>A0A1I1ULU6_9RHOB</name>
<dbReference type="STRING" id="74348.SAMN04488523_102168"/>
<evidence type="ECO:0000256" key="2">
    <source>
        <dbReference type="SAM" id="SignalP"/>
    </source>
</evidence>
<feature type="region of interest" description="Disordered" evidence="1">
    <location>
        <begin position="21"/>
        <end position="73"/>
    </location>
</feature>
<feature type="signal peptide" evidence="2">
    <location>
        <begin position="1"/>
        <end position="23"/>
    </location>
</feature>
<reference evidence="3 4" key="1">
    <citation type="submission" date="2016-10" db="EMBL/GenBank/DDBJ databases">
        <authorList>
            <person name="de Groot N.N."/>
        </authorList>
    </citation>
    <scope>NUCLEOTIDE SEQUENCE [LARGE SCALE GENOMIC DNA]</scope>
    <source>
        <strain evidence="3 4">DSM 11443</strain>
    </source>
</reference>
<dbReference type="AlphaFoldDB" id="A0A1I1ULU6"/>
<dbReference type="Gene3D" id="3.10.450.160">
    <property type="entry name" value="inner membrane protein cigr"/>
    <property type="match status" value="1"/>
</dbReference>
<feature type="compositionally biased region" description="Basic and acidic residues" evidence="1">
    <location>
        <begin position="24"/>
        <end position="45"/>
    </location>
</feature>
<evidence type="ECO:0000256" key="1">
    <source>
        <dbReference type="SAM" id="MobiDB-lite"/>
    </source>
</evidence>